<evidence type="ECO:0000313" key="2">
    <source>
        <dbReference type="EMBL" id="PSM51559.1"/>
    </source>
</evidence>
<sequence length="371" mass="42040">MNKKKIVFLSGTRADFGKIKSLIKILENSEFESYIFVTGMHMLSKYGYTINEIYKSKFKNIFPFINCGDGMDIILSNTINGFSKYIKEIKPDMIVVHGDRVEAVAGAMVGALNNILVAHIEGGEISGTIDELIRHSVSKISHIHLVSNEEAKNRLIQMGEKNSSIFNIGSPDIDLMSSPNLPSIKLAKEYYGISFEKYAIALFHPVTTELKILPKQVKIFCNSLIKSDLNYIVIYPNNDVGSDIILNEYDRFKNNAKFKIFPSIRFEYFLTLLKNSQFIIGNSSAGIREAPYYKIPTINLGTRQNNRSKDIKNIDFKEEEIIKTINIALQEDSAEYCVDFGNGNSAIKFLEILRNSKVWNTPLQKIFVDIV</sequence>
<protein>
    <submittedName>
        <fullName evidence="2">UDP-N-acetylglucosamine 2-epimerase (Hydrolyzing)</fullName>
    </submittedName>
</protein>
<dbReference type="GO" id="GO:0004553">
    <property type="term" value="F:hydrolase activity, hydrolyzing O-glycosyl compounds"/>
    <property type="evidence" value="ECO:0007669"/>
    <property type="project" value="InterPro"/>
</dbReference>
<dbReference type="InterPro" id="IPR029767">
    <property type="entry name" value="WecB-like"/>
</dbReference>
<proteinExistence type="predicted"/>
<dbReference type="NCBIfam" id="TIGR03568">
    <property type="entry name" value="NeuC_NnaA"/>
    <property type="match status" value="1"/>
</dbReference>
<evidence type="ECO:0000313" key="3">
    <source>
        <dbReference type="Proteomes" id="UP000240535"/>
    </source>
</evidence>
<dbReference type="PANTHER" id="PTHR43174">
    <property type="entry name" value="UDP-N-ACETYLGLUCOSAMINE 2-EPIMERASE"/>
    <property type="match status" value="1"/>
</dbReference>
<name>A0A2P8QZ87_9BACT</name>
<organism evidence="2 3">
    <name type="scientific">Campylobacter blaseri</name>
    <dbReference type="NCBI Taxonomy" id="2042961"/>
    <lineage>
        <taxon>Bacteria</taxon>
        <taxon>Pseudomonadati</taxon>
        <taxon>Campylobacterota</taxon>
        <taxon>Epsilonproteobacteria</taxon>
        <taxon>Campylobacterales</taxon>
        <taxon>Campylobacteraceae</taxon>
        <taxon>Campylobacter</taxon>
    </lineage>
</organism>
<comment type="caution">
    <text evidence="2">The sequence shown here is derived from an EMBL/GenBank/DDBJ whole genome shotgun (WGS) entry which is preliminary data.</text>
</comment>
<dbReference type="EMBL" id="PDHH01000006">
    <property type="protein sequence ID" value="PSM51559.1"/>
    <property type="molecule type" value="Genomic_DNA"/>
</dbReference>
<dbReference type="Proteomes" id="UP000240535">
    <property type="component" value="Unassembled WGS sequence"/>
</dbReference>
<dbReference type="OrthoDB" id="9803238at2"/>
<dbReference type="InterPro" id="IPR003331">
    <property type="entry name" value="UDP_GlcNAc_Epimerase_2_dom"/>
</dbReference>
<accession>A0A2P8QZ87</accession>
<feature type="domain" description="UDP-N-acetylglucosamine 2-epimerase" evidence="1">
    <location>
        <begin position="27"/>
        <end position="354"/>
    </location>
</feature>
<dbReference type="SUPFAM" id="SSF53756">
    <property type="entry name" value="UDP-Glycosyltransferase/glycogen phosphorylase"/>
    <property type="match status" value="1"/>
</dbReference>
<keyword evidence="3" id="KW-1185">Reference proteome</keyword>
<dbReference type="AlphaFoldDB" id="A0A2P8QZ87"/>
<reference evidence="3" key="1">
    <citation type="submission" date="2017-10" db="EMBL/GenBank/DDBJ databases">
        <title>Campylobacter species from seals.</title>
        <authorList>
            <person name="Gilbert M.J."/>
            <person name="Zomer A.L."/>
            <person name="Timmerman A.J."/>
            <person name="Duim B."/>
            <person name="Wagenaar J.A."/>
        </authorList>
    </citation>
    <scope>NUCLEOTIDE SEQUENCE [LARGE SCALE GENOMIC DNA]</scope>
    <source>
        <strain evidence="3">17S00004-5</strain>
    </source>
</reference>
<dbReference type="InterPro" id="IPR020004">
    <property type="entry name" value="UDP-GlcNAc_Epase"/>
</dbReference>
<dbReference type="RefSeq" id="WP_106872140.1">
    <property type="nucleotide sequence ID" value="NZ_CP053841.1"/>
</dbReference>
<dbReference type="Gene3D" id="3.40.50.2000">
    <property type="entry name" value="Glycogen Phosphorylase B"/>
    <property type="match status" value="2"/>
</dbReference>
<dbReference type="Pfam" id="PF02350">
    <property type="entry name" value="Epimerase_2"/>
    <property type="match status" value="1"/>
</dbReference>
<gene>
    <name evidence="2" type="primary">neuC</name>
    <name evidence="2" type="ORF">CQ405_07120</name>
</gene>
<dbReference type="PANTHER" id="PTHR43174:SF3">
    <property type="entry name" value="UDP-N-ACETYLGLUCOSAMINE 2-EPIMERASE"/>
    <property type="match status" value="1"/>
</dbReference>
<dbReference type="GO" id="GO:0006047">
    <property type="term" value="P:UDP-N-acetylglucosamine metabolic process"/>
    <property type="evidence" value="ECO:0007669"/>
    <property type="project" value="InterPro"/>
</dbReference>
<evidence type="ECO:0000259" key="1">
    <source>
        <dbReference type="Pfam" id="PF02350"/>
    </source>
</evidence>